<proteinExistence type="predicted"/>
<gene>
    <name evidence="1" type="ORF">A3D72_01220</name>
</gene>
<evidence type="ECO:0000313" key="1">
    <source>
        <dbReference type="EMBL" id="OGL72447.1"/>
    </source>
</evidence>
<dbReference type="AlphaFoldDB" id="A0A1F7U425"/>
<evidence type="ECO:0000313" key="2">
    <source>
        <dbReference type="Proteomes" id="UP000176303"/>
    </source>
</evidence>
<dbReference type="EMBL" id="MGDZ01000063">
    <property type="protein sequence ID" value="OGL72447.1"/>
    <property type="molecule type" value="Genomic_DNA"/>
</dbReference>
<sequence length="208" mass="22355">MSKKNVSSVVSGMGLGLGILEGFTAAIREQGGTDEDIHRLATAEGRAILADMAKVAVEGKNSYPARFQAAVAACGFTWWNQAVITAANFPGETFGGGEDYDLEYRQLPSKSGGYCADEIDVIVAGWSEADKTVLGSASAGDGIFFLKEVKDGRREQPNGWIVCPGSTSVDGVLLYLHRCASHRVADVYSTGYQWRVEVLVLLRKVRKS</sequence>
<accession>A0A1F7U425</accession>
<dbReference type="Proteomes" id="UP000176303">
    <property type="component" value="Unassembled WGS sequence"/>
</dbReference>
<organism evidence="1 2">
    <name type="scientific">Candidatus Uhrbacteria bacterium RIFCSPHIGHO2_02_FULL_57_19</name>
    <dbReference type="NCBI Taxonomy" id="1802391"/>
    <lineage>
        <taxon>Bacteria</taxon>
        <taxon>Candidatus Uhriibacteriota</taxon>
    </lineage>
</organism>
<name>A0A1F7U425_9BACT</name>
<comment type="caution">
    <text evidence="1">The sequence shown here is derived from an EMBL/GenBank/DDBJ whole genome shotgun (WGS) entry which is preliminary data.</text>
</comment>
<protein>
    <submittedName>
        <fullName evidence="1">Uncharacterized protein</fullName>
    </submittedName>
</protein>
<reference evidence="1 2" key="1">
    <citation type="journal article" date="2016" name="Nat. Commun.">
        <title>Thousands of microbial genomes shed light on interconnected biogeochemical processes in an aquifer system.</title>
        <authorList>
            <person name="Anantharaman K."/>
            <person name="Brown C.T."/>
            <person name="Hug L.A."/>
            <person name="Sharon I."/>
            <person name="Castelle C.J."/>
            <person name="Probst A.J."/>
            <person name="Thomas B.C."/>
            <person name="Singh A."/>
            <person name="Wilkins M.J."/>
            <person name="Karaoz U."/>
            <person name="Brodie E.L."/>
            <person name="Williams K.H."/>
            <person name="Hubbard S.S."/>
            <person name="Banfield J.F."/>
        </authorList>
    </citation>
    <scope>NUCLEOTIDE SEQUENCE [LARGE SCALE GENOMIC DNA]</scope>
</reference>